<feature type="domain" description="Roadblock/LAMTOR2" evidence="2">
    <location>
        <begin position="29"/>
        <end position="114"/>
    </location>
</feature>
<evidence type="ECO:0000313" key="3">
    <source>
        <dbReference type="Proteomes" id="UP001652582"/>
    </source>
</evidence>
<dbReference type="AlphaFoldDB" id="A0A6J1P1B2"/>
<organism evidence="3 4">
    <name type="scientific">Bicyclus anynana</name>
    <name type="common">Squinting bush brown butterfly</name>
    <dbReference type="NCBI Taxonomy" id="110368"/>
    <lineage>
        <taxon>Eukaryota</taxon>
        <taxon>Metazoa</taxon>
        <taxon>Ecdysozoa</taxon>
        <taxon>Arthropoda</taxon>
        <taxon>Hexapoda</taxon>
        <taxon>Insecta</taxon>
        <taxon>Pterygota</taxon>
        <taxon>Neoptera</taxon>
        <taxon>Endopterygota</taxon>
        <taxon>Lepidoptera</taxon>
        <taxon>Glossata</taxon>
        <taxon>Ditrysia</taxon>
        <taxon>Papilionoidea</taxon>
        <taxon>Nymphalidae</taxon>
        <taxon>Satyrinae</taxon>
        <taxon>Satyrini</taxon>
        <taxon>Mycalesina</taxon>
        <taxon>Bicyclus</taxon>
    </lineage>
</organism>
<sequence length="129" mass="14549">MKIISNLLKDSQDEWLVQTTASLNKINPVVDRIMEDDSVEGVILTNKEGVPILTNTNLISATHCGPAMQRLGLMAHRGVTEIDQFDEVLVLRLKTKKLEVMVAPHSEFNIIVMQHARSNKKMAKNMKRN</sequence>
<comment type="similarity">
    <text evidence="1">Belongs to the GAMAD family.</text>
</comment>
<evidence type="ECO:0000259" key="2">
    <source>
        <dbReference type="Pfam" id="PF03259"/>
    </source>
</evidence>
<proteinExistence type="inferred from homology"/>
<reference evidence="3" key="1">
    <citation type="submission" date="2025-05" db="UniProtKB">
        <authorList>
            <consortium name="RefSeq"/>
        </authorList>
    </citation>
    <scope>NUCLEOTIDE SEQUENCE [LARGE SCALE GENOMIC DNA]</scope>
</reference>
<name>A0A6J1P1B2_BICAN</name>
<accession>A0A6J1P1B2</accession>
<evidence type="ECO:0000313" key="4">
    <source>
        <dbReference type="RefSeq" id="XP_023951642.2"/>
    </source>
</evidence>
<dbReference type="Proteomes" id="UP001652582">
    <property type="component" value="Chromosome 2"/>
</dbReference>
<dbReference type="Pfam" id="PF03259">
    <property type="entry name" value="Robl_LC7"/>
    <property type="match status" value="1"/>
</dbReference>
<dbReference type="SUPFAM" id="SSF103196">
    <property type="entry name" value="Roadblock/LC7 domain"/>
    <property type="match status" value="1"/>
</dbReference>
<dbReference type="InterPro" id="IPR004942">
    <property type="entry name" value="Roadblock/LAMTOR2_dom"/>
</dbReference>
<dbReference type="RefSeq" id="XP_023951642.2">
    <property type="nucleotide sequence ID" value="XM_024095874.2"/>
</dbReference>
<keyword evidence="3" id="KW-1185">Reference proteome</keyword>
<protein>
    <submittedName>
        <fullName evidence="4">Dynein light chain roadblock-type 1-like</fullName>
    </submittedName>
</protein>
<dbReference type="GeneID" id="112055683"/>
<evidence type="ECO:0000256" key="1">
    <source>
        <dbReference type="ARBA" id="ARBA00007191"/>
    </source>
</evidence>
<dbReference type="PANTHER" id="PTHR10779">
    <property type="entry name" value="DYNEIN LIGHT CHAIN ROADBLOCK"/>
    <property type="match status" value="1"/>
</dbReference>
<dbReference type="OrthoDB" id="9985637at2759"/>
<gene>
    <name evidence="4" type="primary">LOC112055683</name>
</gene>
<dbReference type="Gene3D" id="3.30.450.30">
    <property type="entry name" value="Dynein light chain 2a, cytoplasmic"/>
    <property type="match status" value="1"/>
</dbReference>
<reference evidence="4" key="2">
    <citation type="submission" date="2025-08" db="UniProtKB">
        <authorList>
            <consortium name="RefSeq"/>
        </authorList>
    </citation>
    <scope>IDENTIFICATION</scope>
</reference>
<dbReference type="KEGG" id="bany:112055683"/>